<proteinExistence type="predicted"/>
<reference evidence="2" key="1">
    <citation type="journal article" date="2012" name="J. Bacteriol.">
        <title>Genome Sequence of Micromonospora lupini Lupac 08, Isolated from Root Nodules of Lupinus angustifolius.</title>
        <authorList>
            <person name="Alonso-Vega P."/>
            <person name="Normand P."/>
            <person name="Bacigalupe R."/>
            <person name="Pujic P."/>
            <person name="Lajus A."/>
            <person name="Vallenet D."/>
            <person name="Carro L."/>
            <person name="Coll P."/>
            <person name="Trujillo M.E."/>
        </authorList>
    </citation>
    <scope>NUCLEOTIDE SEQUENCE [LARGE SCALE GENOMIC DNA]</scope>
    <source>
        <strain evidence="2">Lupac 08</strain>
    </source>
</reference>
<gene>
    <name evidence="1" type="ORF">MILUP08_42669</name>
</gene>
<evidence type="ECO:0000313" key="2">
    <source>
        <dbReference type="Proteomes" id="UP000003448"/>
    </source>
</evidence>
<keyword evidence="2" id="KW-1185">Reference proteome</keyword>
<dbReference type="EMBL" id="CAIE01000022">
    <property type="protein sequence ID" value="CCH17738.1"/>
    <property type="molecule type" value="Genomic_DNA"/>
</dbReference>
<protein>
    <submittedName>
        <fullName evidence="1">Uncharacterized protein</fullName>
    </submittedName>
</protein>
<accession>I0L1P1</accession>
<organism evidence="1 2">
    <name type="scientific">Micromonospora lupini str. Lupac 08</name>
    <dbReference type="NCBI Taxonomy" id="1150864"/>
    <lineage>
        <taxon>Bacteria</taxon>
        <taxon>Bacillati</taxon>
        <taxon>Actinomycetota</taxon>
        <taxon>Actinomycetes</taxon>
        <taxon>Micromonosporales</taxon>
        <taxon>Micromonosporaceae</taxon>
        <taxon>Micromonospora</taxon>
    </lineage>
</organism>
<dbReference type="AlphaFoldDB" id="I0L1P1"/>
<name>I0L1P1_9ACTN</name>
<comment type="caution">
    <text evidence="1">The sequence shown here is derived from an EMBL/GenBank/DDBJ whole genome shotgun (WGS) entry which is preliminary data.</text>
</comment>
<evidence type="ECO:0000313" key="1">
    <source>
        <dbReference type="EMBL" id="CCH17738.1"/>
    </source>
</evidence>
<dbReference type="Proteomes" id="UP000003448">
    <property type="component" value="Unassembled WGS sequence"/>
</dbReference>
<sequence>MIRPGQEGSSTVANPPTDLATALAVQQTRWRTEEILGLLYAGLQHSRSVAPDVGAVRAVAYLVAQQVALVRQADTDLIAALRGALTQADYDFRDSSTAIEERYRQFADLVRRWIIFAVNTGALTVPDANEALRYLTMPPPLRTHFQVTVYTPLAIETEADNSDEAAAAVERLLRIELRCLRDASVHPTKQWQLRLRALDGTPPPGKVSGECGFHYRIVFVVPLVVEVKALDPRSAIPVAVDAIANDLDHLEVARAHTDEIRVVDVVPLDDREYDFRTD</sequence>
<dbReference type="STRING" id="1150864.MILUP08_42669"/>